<organism evidence="1 2">
    <name type="scientific">Thermosphaera chiliense</name>
    <dbReference type="NCBI Taxonomy" id="3402707"/>
    <lineage>
        <taxon>Archaea</taxon>
        <taxon>Thermoproteota</taxon>
        <taxon>Thermoprotei</taxon>
        <taxon>Desulfurococcales</taxon>
        <taxon>Desulfurococcaceae</taxon>
        <taxon>Thermosphaera</taxon>
    </lineage>
</organism>
<keyword evidence="2" id="KW-1185">Reference proteome</keyword>
<sequence length="123" mass="13820">MVPALEKALAWESLSAVVDGVVVKSVLIAGFSEGILAYWPPSLEESVLNIFNKLYIQVPGHAYLVLYSLRLGKKFLVILNEERLLALEIDKRVNGEKMGERLLRALKRLDRLFGIDETQSGEH</sequence>
<evidence type="ECO:0000313" key="2">
    <source>
        <dbReference type="Proteomes" id="UP000593766"/>
    </source>
</evidence>
<dbReference type="GeneID" id="59454532"/>
<accession>A0A7M1USX6</accession>
<dbReference type="Proteomes" id="UP000593766">
    <property type="component" value="Chromosome"/>
</dbReference>
<reference evidence="1 2" key="1">
    <citation type="submission" date="2020-10" db="EMBL/GenBank/DDBJ databases">
        <title>Complete genome sequence of Thermosphaera aggregans strain 3507.</title>
        <authorList>
            <person name="Zayulina K.S."/>
            <person name="Elcheninov A.G."/>
            <person name="Toshchakov S.V."/>
            <person name="Kublanov I.V."/>
            <person name="Kochetkova T.V."/>
        </authorList>
    </citation>
    <scope>NUCLEOTIDE SEQUENCE [LARGE SCALE GENOMIC DNA]</scope>
    <source>
        <strain evidence="1 2">3507</strain>
    </source>
</reference>
<evidence type="ECO:0000313" key="1">
    <source>
        <dbReference type="EMBL" id="QOR93804.1"/>
    </source>
</evidence>
<dbReference type="RefSeq" id="WP_193435611.1">
    <property type="nucleotide sequence ID" value="NZ_CP063144.1"/>
</dbReference>
<dbReference type="KEGG" id="tcs:IMZ38_03900"/>
<dbReference type="AlphaFoldDB" id="A0A7M1USX6"/>
<gene>
    <name evidence="1" type="ORF">IMZ38_03900</name>
</gene>
<proteinExistence type="predicted"/>
<protein>
    <recommendedName>
        <fullName evidence="3">Roadblock/LAMTOR2 domain-containing protein</fullName>
    </recommendedName>
</protein>
<name>A0A7M1USX6_9CREN</name>
<dbReference type="OrthoDB" id="377788at2157"/>
<evidence type="ECO:0008006" key="3">
    <source>
        <dbReference type="Google" id="ProtNLM"/>
    </source>
</evidence>
<dbReference type="EMBL" id="CP063144">
    <property type="protein sequence ID" value="QOR93804.1"/>
    <property type="molecule type" value="Genomic_DNA"/>
</dbReference>